<dbReference type="PIRSF" id="PIRSF002825">
    <property type="entry name" value="CfbpA"/>
    <property type="match status" value="1"/>
</dbReference>
<name>A0A0F9YJL0_9ZZZZ</name>
<dbReference type="SUPFAM" id="SSF53850">
    <property type="entry name" value="Periplasmic binding protein-like II"/>
    <property type="match status" value="1"/>
</dbReference>
<keyword evidence="2" id="KW-0732">Signal</keyword>
<protein>
    <recommendedName>
        <fullName evidence="4">Fe(3+) ABC transporter substrate-binding protein</fullName>
    </recommendedName>
</protein>
<dbReference type="AlphaFoldDB" id="A0A0F9YJL0"/>
<evidence type="ECO:0000313" key="3">
    <source>
        <dbReference type="EMBL" id="KKO12472.1"/>
    </source>
</evidence>
<evidence type="ECO:0008006" key="4">
    <source>
        <dbReference type="Google" id="ProtNLM"/>
    </source>
</evidence>
<dbReference type="PANTHER" id="PTHR30006">
    <property type="entry name" value="THIAMINE-BINDING PERIPLASMIC PROTEIN-RELATED"/>
    <property type="match status" value="1"/>
</dbReference>
<organism evidence="3">
    <name type="scientific">marine sediment metagenome</name>
    <dbReference type="NCBI Taxonomy" id="412755"/>
    <lineage>
        <taxon>unclassified sequences</taxon>
        <taxon>metagenomes</taxon>
        <taxon>ecological metagenomes</taxon>
    </lineage>
</organism>
<sequence length="352" mass="38529">MLFGSQRRGSETRSFKKVCLSSVATLSLLAAGILSAAEVNVYSAREENLIKPILDRFSEQTGITVNLITGGADELITRMDLEGANSPADVLLTVDVGRLHRAEEMGLLQPVESDVLTSLVPEQYRDAEGHWFSVSLRSRVIVYDKERVDPAELSTYEDLADPKWAGKICIRSSSNIYNQSLTASLVSHHGAEATEEWARGLVANMARNPQGGDRDQIAAVAIGQCELAVVNTYYLAGMLNATSADQQEQAQAVAVFWPNQDGRGAHINVSGAGVSEHAPNRAEAIQLLEYMVSDEAQIWYAETNNEYPIRPDIPVSDTLESWGEFKADPVALDQLGIHNTEAVRVMDRAGWR</sequence>
<dbReference type="Pfam" id="PF13343">
    <property type="entry name" value="SBP_bac_6"/>
    <property type="match status" value="1"/>
</dbReference>
<comment type="similarity">
    <text evidence="1">Belongs to the bacterial solute-binding protein 1 family.</text>
</comment>
<dbReference type="EMBL" id="LAZR01000001">
    <property type="protein sequence ID" value="KKO12472.1"/>
    <property type="molecule type" value="Genomic_DNA"/>
</dbReference>
<dbReference type="InterPro" id="IPR026045">
    <property type="entry name" value="Ferric-bd"/>
</dbReference>
<gene>
    <name evidence="3" type="ORF">LCGC14_0004850</name>
</gene>
<evidence type="ECO:0000256" key="1">
    <source>
        <dbReference type="ARBA" id="ARBA00008520"/>
    </source>
</evidence>
<proteinExistence type="inferred from homology"/>
<reference evidence="3" key="1">
    <citation type="journal article" date="2015" name="Nature">
        <title>Complex archaea that bridge the gap between prokaryotes and eukaryotes.</title>
        <authorList>
            <person name="Spang A."/>
            <person name="Saw J.H."/>
            <person name="Jorgensen S.L."/>
            <person name="Zaremba-Niedzwiedzka K."/>
            <person name="Martijn J."/>
            <person name="Lind A.E."/>
            <person name="van Eijk R."/>
            <person name="Schleper C."/>
            <person name="Guy L."/>
            <person name="Ettema T.J."/>
        </authorList>
    </citation>
    <scope>NUCLEOTIDE SEQUENCE</scope>
</reference>
<dbReference type="Gene3D" id="3.40.190.10">
    <property type="entry name" value="Periplasmic binding protein-like II"/>
    <property type="match status" value="2"/>
</dbReference>
<dbReference type="PANTHER" id="PTHR30006:SF15">
    <property type="entry name" value="IRON-UTILIZATION PERIPLASMIC PROTEIN"/>
    <property type="match status" value="1"/>
</dbReference>
<accession>A0A0F9YJL0</accession>
<evidence type="ECO:0000256" key="2">
    <source>
        <dbReference type="ARBA" id="ARBA00022729"/>
    </source>
</evidence>
<dbReference type="GO" id="GO:0030288">
    <property type="term" value="C:outer membrane-bounded periplasmic space"/>
    <property type="evidence" value="ECO:0007669"/>
    <property type="project" value="TreeGrafter"/>
</dbReference>
<comment type="caution">
    <text evidence="3">The sequence shown here is derived from an EMBL/GenBank/DDBJ whole genome shotgun (WGS) entry which is preliminary data.</text>
</comment>
<dbReference type="CDD" id="cd13542">
    <property type="entry name" value="PBP2_FutA1_ilke"/>
    <property type="match status" value="1"/>
</dbReference>